<evidence type="ECO:0000256" key="2">
    <source>
        <dbReference type="ARBA" id="ARBA00022692"/>
    </source>
</evidence>
<dbReference type="OrthoDB" id="506777at2"/>
<gene>
    <name evidence="6" type="primary">cbiQ</name>
    <name evidence="6" type="ordered locus">P9211_03891</name>
</gene>
<dbReference type="STRING" id="93059.P9211_03891"/>
<evidence type="ECO:0000256" key="3">
    <source>
        <dbReference type="ARBA" id="ARBA00022989"/>
    </source>
</evidence>
<dbReference type="InterPro" id="IPR003339">
    <property type="entry name" value="ABC/ECF_trnsptr_transmembrane"/>
</dbReference>
<feature type="transmembrane region" description="Helical" evidence="5">
    <location>
        <begin position="67"/>
        <end position="89"/>
    </location>
</feature>
<evidence type="ECO:0000256" key="4">
    <source>
        <dbReference type="ARBA" id="ARBA00023136"/>
    </source>
</evidence>
<feature type="transmembrane region" description="Helical" evidence="5">
    <location>
        <begin position="29"/>
        <end position="55"/>
    </location>
</feature>
<dbReference type="eggNOG" id="COG0619">
    <property type="taxonomic scope" value="Bacteria"/>
</dbReference>
<comment type="subcellular location">
    <subcellularLocation>
        <location evidence="1">Membrane</location>
        <topology evidence="1">Multi-pass membrane protein</topology>
    </subcellularLocation>
</comment>
<accession>A9BE10</accession>
<dbReference type="GO" id="GO:0005886">
    <property type="term" value="C:plasma membrane"/>
    <property type="evidence" value="ECO:0007669"/>
    <property type="project" value="TreeGrafter"/>
</dbReference>
<protein>
    <submittedName>
        <fullName evidence="6">Possible cobalt transport protein</fullName>
    </submittedName>
</protein>
<organism evidence="6 7">
    <name type="scientific">Prochlorococcus marinus (strain MIT 9211)</name>
    <dbReference type="NCBI Taxonomy" id="93059"/>
    <lineage>
        <taxon>Bacteria</taxon>
        <taxon>Bacillati</taxon>
        <taxon>Cyanobacteriota</taxon>
        <taxon>Cyanophyceae</taxon>
        <taxon>Synechococcales</taxon>
        <taxon>Prochlorococcaceae</taxon>
        <taxon>Prochlorococcus</taxon>
    </lineage>
</organism>
<dbReference type="EMBL" id="CP000878">
    <property type="protein sequence ID" value="ABX08320.1"/>
    <property type="molecule type" value="Genomic_DNA"/>
</dbReference>
<dbReference type="Pfam" id="PF02361">
    <property type="entry name" value="CbiQ"/>
    <property type="match status" value="1"/>
</dbReference>
<dbReference type="PANTHER" id="PTHR33514:SF13">
    <property type="entry name" value="PROTEIN ABCI12, CHLOROPLASTIC"/>
    <property type="match status" value="1"/>
</dbReference>
<evidence type="ECO:0000256" key="1">
    <source>
        <dbReference type="ARBA" id="ARBA00004141"/>
    </source>
</evidence>
<dbReference type="HOGENOM" id="CLU_056469_0_2_3"/>
<keyword evidence="2 5" id="KW-0812">Transmembrane</keyword>
<dbReference type="RefSeq" id="WP_012194943.1">
    <property type="nucleotide sequence ID" value="NC_009976.1"/>
</dbReference>
<dbReference type="AlphaFoldDB" id="A9BE10"/>
<evidence type="ECO:0000313" key="6">
    <source>
        <dbReference type="EMBL" id="ABX08320.1"/>
    </source>
</evidence>
<evidence type="ECO:0000256" key="5">
    <source>
        <dbReference type="SAM" id="Phobius"/>
    </source>
</evidence>
<dbReference type="CDD" id="cd16914">
    <property type="entry name" value="EcfT"/>
    <property type="match status" value="1"/>
</dbReference>
<dbReference type="KEGG" id="pmj:P9211_03891"/>
<keyword evidence="4 5" id="KW-0472">Membrane</keyword>
<reference evidence="6 7" key="1">
    <citation type="journal article" date="2007" name="PLoS Genet.">
        <title>Patterns and implications of gene gain and loss in the evolution of Prochlorococcus.</title>
        <authorList>
            <person name="Kettler G.C."/>
            <person name="Martiny A.C."/>
            <person name="Huang K."/>
            <person name="Zucker J."/>
            <person name="Coleman M.L."/>
            <person name="Rodrigue S."/>
            <person name="Chen F."/>
            <person name="Lapidus A."/>
            <person name="Ferriera S."/>
            <person name="Johnson J."/>
            <person name="Steglich C."/>
            <person name="Church G.M."/>
            <person name="Richardson P."/>
            <person name="Chisholm S.W."/>
        </authorList>
    </citation>
    <scope>NUCLEOTIDE SEQUENCE [LARGE SCALE GENOMIC DNA]</scope>
    <source>
        <strain evidence="7">MIT 9211</strain>
    </source>
</reference>
<sequence>MDFLKKLPIGQFVVGEAGWVRKIDPRLKFAWVMMFLVTPVLAGPLWRIYLVLMLLGITVFSSIPARIWWRSLLFLFIFSITFGLFATFLPTSEPAISLPVRPHEELPGAVVSLPSWHLFSVGPIYLGKLKLGPLLVDRRSLDLGIKTSTLIFTVIHSVNLMLLTTAPEDLMWSLSWFLKPFQIFGLPINRLSFQLLLALRFLPLVQEELQNLLRALATRAINFRHLGFKASLGVFLSLGERFLANILLRAEQGADALLVRTGGLIVMPRQFRPERILKTQSVLINSSSALCLICALLLRFRYGEF</sequence>
<proteinExistence type="predicted"/>
<dbReference type="Proteomes" id="UP000000788">
    <property type="component" value="Chromosome"/>
</dbReference>
<name>A9BE10_PROM4</name>
<evidence type="ECO:0000313" key="7">
    <source>
        <dbReference type="Proteomes" id="UP000000788"/>
    </source>
</evidence>
<dbReference type="PANTHER" id="PTHR33514">
    <property type="entry name" value="PROTEIN ABCI12, CHLOROPLASTIC"/>
    <property type="match status" value="1"/>
</dbReference>
<keyword evidence="7" id="KW-1185">Reference proteome</keyword>
<keyword evidence="3 5" id="KW-1133">Transmembrane helix</keyword>